<feature type="domain" description="Protein O-mannosyl-transferase C-terminal four TM" evidence="2">
    <location>
        <begin position="68"/>
        <end position="124"/>
    </location>
</feature>
<feature type="transmembrane region" description="Helical" evidence="1">
    <location>
        <begin position="82"/>
        <end position="101"/>
    </location>
</feature>
<protein>
    <recommendedName>
        <fullName evidence="2">Protein O-mannosyl-transferase C-terminal four TM domain-containing protein</fullName>
    </recommendedName>
</protein>
<dbReference type="EMBL" id="KZ293654">
    <property type="protein sequence ID" value="PBK94489.1"/>
    <property type="molecule type" value="Genomic_DNA"/>
</dbReference>
<dbReference type="Pfam" id="PF16192">
    <property type="entry name" value="PMT_4TMC"/>
    <property type="match status" value="1"/>
</dbReference>
<evidence type="ECO:0000313" key="3">
    <source>
        <dbReference type="EMBL" id="PBK94489.1"/>
    </source>
</evidence>
<dbReference type="InParanoid" id="A0A2H3DGZ0"/>
<name>A0A2H3DGZ0_ARMGA</name>
<proteinExistence type="predicted"/>
<sequence length="147" mass="17144">MDETVKTRVSKLTGKFTDCKDGSLPQRSTSFALKSPFEPTAFFYAMKTDLCWIFVVGARNFWRRCATLRQSSRRNCNHTMVLRLQIAAVLIIISVWVFLHLSPLAYGNTWTKDECKSSKWLKTWDFSCNDFLKTDRCIHTHVYSFLL</sequence>
<feature type="transmembrane region" description="Helical" evidence="1">
    <location>
        <begin position="41"/>
        <end position="62"/>
    </location>
</feature>
<keyword evidence="4" id="KW-1185">Reference proteome</keyword>
<keyword evidence="1" id="KW-0812">Transmembrane</keyword>
<keyword evidence="1" id="KW-0472">Membrane</keyword>
<dbReference type="STRING" id="47427.A0A2H3DGZ0"/>
<gene>
    <name evidence="3" type="ORF">ARMGADRAFT_92092</name>
</gene>
<accession>A0A2H3DGZ0</accession>
<dbReference type="OrthoDB" id="292747at2759"/>
<reference evidence="4" key="1">
    <citation type="journal article" date="2017" name="Nat. Ecol. Evol.">
        <title>Genome expansion and lineage-specific genetic innovations in the forest pathogenic fungi Armillaria.</title>
        <authorList>
            <person name="Sipos G."/>
            <person name="Prasanna A.N."/>
            <person name="Walter M.C."/>
            <person name="O'Connor E."/>
            <person name="Balint B."/>
            <person name="Krizsan K."/>
            <person name="Kiss B."/>
            <person name="Hess J."/>
            <person name="Varga T."/>
            <person name="Slot J."/>
            <person name="Riley R."/>
            <person name="Boka B."/>
            <person name="Rigling D."/>
            <person name="Barry K."/>
            <person name="Lee J."/>
            <person name="Mihaltcheva S."/>
            <person name="LaButti K."/>
            <person name="Lipzen A."/>
            <person name="Waldron R."/>
            <person name="Moloney N.M."/>
            <person name="Sperisen C."/>
            <person name="Kredics L."/>
            <person name="Vagvoelgyi C."/>
            <person name="Patrignani A."/>
            <person name="Fitzpatrick D."/>
            <person name="Nagy I."/>
            <person name="Doyle S."/>
            <person name="Anderson J.B."/>
            <person name="Grigoriev I.V."/>
            <person name="Gueldener U."/>
            <person name="Muensterkoetter M."/>
            <person name="Nagy L.G."/>
        </authorList>
    </citation>
    <scope>NUCLEOTIDE SEQUENCE [LARGE SCALE GENOMIC DNA]</scope>
    <source>
        <strain evidence="4">Ar21-2</strain>
    </source>
</reference>
<dbReference type="AlphaFoldDB" id="A0A2H3DGZ0"/>
<evidence type="ECO:0000259" key="2">
    <source>
        <dbReference type="Pfam" id="PF16192"/>
    </source>
</evidence>
<organism evidence="3 4">
    <name type="scientific">Armillaria gallica</name>
    <name type="common">Bulbous honey fungus</name>
    <name type="synonym">Armillaria bulbosa</name>
    <dbReference type="NCBI Taxonomy" id="47427"/>
    <lineage>
        <taxon>Eukaryota</taxon>
        <taxon>Fungi</taxon>
        <taxon>Dikarya</taxon>
        <taxon>Basidiomycota</taxon>
        <taxon>Agaricomycotina</taxon>
        <taxon>Agaricomycetes</taxon>
        <taxon>Agaricomycetidae</taxon>
        <taxon>Agaricales</taxon>
        <taxon>Marasmiineae</taxon>
        <taxon>Physalacriaceae</taxon>
        <taxon>Armillaria</taxon>
    </lineage>
</organism>
<evidence type="ECO:0000313" key="4">
    <source>
        <dbReference type="Proteomes" id="UP000217790"/>
    </source>
</evidence>
<evidence type="ECO:0000256" key="1">
    <source>
        <dbReference type="SAM" id="Phobius"/>
    </source>
</evidence>
<dbReference type="InterPro" id="IPR032421">
    <property type="entry name" value="PMT_4TMC"/>
</dbReference>
<keyword evidence="1" id="KW-1133">Transmembrane helix</keyword>
<dbReference type="Proteomes" id="UP000217790">
    <property type="component" value="Unassembled WGS sequence"/>
</dbReference>
<dbReference type="UniPathway" id="UPA00378"/>